<accession>A0A147B8I8</accession>
<dbReference type="AlphaFoldDB" id="A0A147B8I8"/>
<evidence type="ECO:0000313" key="1">
    <source>
        <dbReference type="EMBL" id="JAR86712.1"/>
    </source>
</evidence>
<organism evidence="1">
    <name type="scientific">Alectorobius mimon</name>
    <dbReference type="NCBI Taxonomy" id="360319"/>
    <lineage>
        <taxon>Eukaryota</taxon>
        <taxon>Metazoa</taxon>
        <taxon>Ecdysozoa</taxon>
        <taxon>Arthropoda</taxon>
        <taxon>Chelicerata</taxon>
        <taxon>Arachnida</taxon>
        <taxon>Acari</taxon>
        <taxon>Parasitiformes</taxon>
        <taxon>Ixodida</taxon>
        <taxon>Ixodoidea</taxon>
        <taxon>Argasidae</taxon>
        <taxon>Ornithodorinae</taxon>
        <taxon>Alectorobius</taxon>
    </lineage>
</organism>
<name>A0A147B8I8_9ACAR</name>
<sequence>KIYGFTIYSISFIVWHDMHGLTTDVRMPHTLSEAKEICPFLTSLQHHSYFHWHLQMFSRLWLLNFQDRKFFLTRHVQHM</sequence>
<protein>
    <submittedName>
        <fullName evidence="1">Uncharacterized protein</fullName>
    </submittedName>
</protein>
<dbReference type="EMBL" id="GEIB01001585">
    <property type="protein sequence ID" value="JAR86712.1"/>
    <property type="molecule type" value="Transcribed_RNA"/>
</dbReference>
<feature type="non-terminal residue" evidence="1">
    <location>
        <position position="1"/>
    </location>
</feature>
<reference evidence="1" key="1">
    <citation type="submission" date="2016-03" db="EMBL/GenBank/DDBJ databases">
        <title>Gut transcriptome analysis on engorged females of Ornithodoros mimon (Acari: Argasidae) and phylogenetic inferences of soft ticks.</title>
        <authorList>
            <person name="Landulfo G.A."/>
            <person name="Giovanni D."/>
            <person name="Carvalho E."/>
            <person name="Junqueira-de-Azevedo I."/>
            <person name="Patane J."/>
            <person name="Mendoca R."/>
            <person name="Barros-Battesti D."/>
        </authorList>
    </citation>
    <scope>NUCLEOTIDE SEQUENCE</scope>
    <source>
        <strain evidence="1">Females</strain>
        <tissue evidence="1">Gut</tissue>
    </source>
</reference>
<proteinExistence type="predicted"/>